<evidence type="ECO:0000313" key="3">
    <source>
        <dbReference type="EMBL" id="PNU21763.1"/>
    </source>
</evidence>
<accession>A0A2K2HET4</accession>
<comment type="caution">
    <text evidence="3">The sequence shown here is derived from an EMBL/GenBank/DDBJ whole genome shotgun (WGS) entry which is preliminary data.</text>
</comment>
<sequence length="162" mass="18015">MLRLIIVLVVSLTVAAPVFAVELYPCRDQEGRLFVTDDPGHLPAGCALLGAPSGKGSFSVVTSPHSGDSPAARGAMTAPSRTGQLERARTRIWQHRAETLLADYRRIVGEMSRTRRSRDRRVVRQRLELVKEKKVLLLAEVQRSNRLILRQELAELLAVIPD</sequence>
<evidence type="ECO:0000256" key="1">
    <source>
        <dbReference type="SAM" id="MobiDB-lite"/>
    </source>
</evidence>
<keyword evidence="2" id="KW-0732">Signal</keyword>
<evidence type="ECO:0008006" key="5">
    <source>
        <dbReference type="Google" id="ProtNLM"/>
    </source>
</evidence>
<gene>
    <name evidence="3" type="ORF">C2E25_00610</name>
</gene>
<evidence type="ECO:0000313" key="4">
    <source>
        <dbReference type="Proteomes" id="UP000236340"/>
    </source>
</evidence>
<dbReference type="Proteomes" id="UP000236340">
    <property type="component" value="Unassembled WGS sequence"/>
</dbReference>
<organism evidence="3 4">
    <name type="scientific">Geothermobacter hydrogeniphilus</name>
    <dbReference type="NCBI Taxonomy" id="1969733"/>
    <lineage>
        <taxon>Bacteria</taxon>
        <taxon>Pseudomonadati</taxon>
        <taxon>Thermodesulfobacteriota</taxon>
        <taxon>Desulfuromonadia</taxon>
        <taxon>Desulfuromonadales</taxon>
        <taxon>Geothermobacteraceae</taxon>
        <taxon>Geothermobacter</taxon>
    </lineage>
</organism>
<dbReference type="EMBL" id="PPFX01000001">
    <property type="protein sequence ID" value="PNU21763.1"/>
    <property type="molecule type" value="Genomic_DNA"/>
</dbReference>
<dbReference type="RefSeq" id="WP_103113877.1">
    <property type="nucleotide sequence ID" value="NZ_PPFX01000001.1"/>
</dbReference>
<feature type="region of interest" description="Disordered" evidence="1">
    <location>
        <begin position="59"/>
        <end position="81"/>
    </location>
</feature>
<proteinExistence type="predicted"/>
<feature type="signal peptide" evidence="2">
    <location>
        <begin position="1"/>
        <end position="20"/>
    </location>
</feature>
<dbReference type="AlphaFoldDB" id="A0A2K2HET4"/>
<protein>
    <recommendedName>
        <fullName evidence="5">DUF4124 domain-containing protein</fullName>
    </recommendedName>
</protein>
<feature type="chain" id="PRO_5014320247" description="DUF4124 domain-containing protein" evidence="2">
    <location>
        <begin position="21"/>
        <end position="162"/>
    </location>
</feature>
<evidence type="ECO:0000256" key="2">
    <source>
        <dbReference type="SAM" id="SignalP"/>
    </source>
</evidence>
<dbReference type="OrthoDB" id="9997464at2"/>
<name>A0A2K2HET4_9BACT</name>
<reference evidence="3 4" key="1">
    <citation type="journal article" date="2018" name="Genome Announc.">
        <title>Genome Sequence of Geothermobacter sp. HR-1 Iron Reducer from the Loihi Seamount.</title>
        <authorList>
            <person name="Smith H."/>
            <person name="Abuyen K."/>
            <person name="Tremblay J."/>
            <person name="Savalia P."/>
            <person name="Perez-Rodriguez I."/>
            <person name="Emerson D."/>
            <person name="Tully B."/>
            <person name="Amend J."/>
        </authorList>
    </citation>
    <scope>NUCLEOTIDE SEQUENCE [LARGE SCALE GENOMIC DNA]</scope>
    <source>
        <strain evidence="3 4">HR-1</strain>
    </source>
</reference>